<evidence type="ECO:0000313" key="6">
    <source>
        <dbReference type="Proteomes" id="UP000031866"/>
    </source>
</evidence>
<dbReference type="InterPro" id="IPR029058">
    <property type="entry name" value="AB_hydrolase_fold"/>
</dbReference>
<dbReference type="AlphaFoldDB" id="A0A0B5QUX2"/>
<dbReference type="GO" id="GO:0008236">
    <property type="term" value="F:serine-type peptidase activity"/>
    <property type="evidence" value="ECO:0007669"/>
    <property type="project" value="InterPro"/>
</dbReference>
<dbReference type="KEGG" id="cbei:LF65_05516"/>
<dbReference type="Pfam" id="PF00326">
    <property type="entry name" value="Peptidase_S9"/>
    <property type="match status" value="1"/>
</dbReference>
<dbReference type="Gene3D" id="3.40.50.1820">
    <property type="entry name" value="alpha/beta hydrolase"/>
    <property type="match status" value="1"/>
</dbReference>
<dbReference type="EMBL" id="CP010086">
    <property type="protein sequence ID" value="AJH02027.1"/>
    <property type="molecule type" value="Genomic_DNA"/>
</dbReference>
<keyword evidence="1 2" id="KW-0732">Signal</keyword>
<dbReference type="STRING" id="1520.LF65_05516"/>
<feature type="domain" description="Peptidase S9 prolyl oligopeptidase catalytic" evidence="3">
    <location>
        <begin position="290"/>
        <end position="331"/>
    </location>
</feature>
<evidence type="ECO:0000256" key="1">
    <source>
        <dbReference type="ARBA" id="ARBA00022729"/>
    </source>
</evidence>
<sequence>MGRRIKRNRRFIMAFILSAVLVVSSSSKALAYDTQVQSKTTIYRTVMEVEDFGPQITKVIVDLGKTVGKNTIDTNTFKVLVIRIPNSEDAPILGDNGVGYRKVTKAYISDKDGNEAEKGNYATLEMEIAPNKSFGLPLNYSMKKQHNEWINYEYRITQQKDIVSGSTTVSGLVANVSNGGTKGLLDKFTVSQGTYNNINLHYASYVPAKDGGKHPLIIWLHGMGEGGTDGLLGIAGNKGVNFASKEIQSYFNGAYVLGPQSPTYWMEGTTGGFGDGTSKYENALMDLIKDYVAKNPNIDTNRIYIGGDSNGGYMTMLLARDYTSYFAAAFPTCEALKDTLITKSDIQKLKDLPMWFIAAKTDTTVPVNDYVIPTYDRLVKAGASNIHLSLFDNVVDTSGLYNKADGTPYEYDGHWSWIYVFNNKPIDTINGKSTTIMEWLSNQSLNKK</sequence>
<proteinExistence type="predicted"/>
<dbReference type="Pfam" id="PF18435">
    <property type="entry name" value="EstA_Ig_like"/>
    <property type="match status" value="1"/>
</dbReference>
<dbReference type="RefSeq" id="WP_041900487.1">
    <property type="nucleotide sequence ID" value="NZ_CP010086.2"/>
</dbReference>
<evidence type="ECO:0000313" key="5">
    <source>
        <dbReference type="EMBL" id="AJH02027.1"/>
    </source>
</evidence>
<evidence type="ECO:0000259" key="3">
    <source>
        <dbReference type="Pfam" id="PF00326"/>
    </source>
</evidence>
<organism evidence="5 6">
    <name type="scientific">Clostridium beijerinckii</name>
    <name type="common">Clostridium MP</name>
    <dbReference type="NCBI Taxonomy" id="1520"/>
    <lineage>
        <taxon>Bacteria</taxon>
        <taxon>Bacillati</taxon>
        <taxon>Bacillota</taxon>
        <taxon>Clostridia</taxon>
        <taxon>Eubacteriales</taxon>
        <taxon>Clostridiaceae</taxon>
        <taxon>Clostridium</taxon>
    </lineage>
</organism>
<dbReference type="Proteomes" id="UP000031866">
    <property type="component" value="Chromosome"/>
</dbReference>
<dbReference type="Gene3D" id="2.60.40.2180">
    <property type="match status" value="1"/>
</dbReference>
<evidence type="ECO:0000256" key="2">
    <source>
        <dbReference type="SAM" id="SignalP"/>
    </source>
</evidence>
<dbReference type="InterPro" id="IPR050955">
    <property type="entry name" value="Plant_Biomass_Hydrol_Est"/>
</dbReference>
<dbReference type="GO" id="GO:0006508">
    <property type="term" value="P:proteolysis"/>
    <property type="evidence" value="ECO:0007669"/>
    <property type="project" value="InterPro"/>
</dbReference>
<dbReference type="InterPro" id="IPR041172">
    <property type="entry name" value="EstA_Ig-like_N"/>
</dbReference>
<dbReference type="InterPro" id="IPR001375">
    <property type="entry name" value="Peptidase_S9_cat"/>
</dbReference>
<feature type="domain" description="Esterase Ig-like N-terminal" evidence="4">
    <location>
        <begin position="43"/>
        <end position="170"/>
    </location>
</feature>
<dbReference type="PANTHER" id="PTHR43037">
    <property type="entry name" value="UNNAMED PRODUCT-RELATED"/>
    <property type="match status" value="1"/>
</dbReference>
<reference evidence="6" key="1">
    <citation type="submission" date="2014-12" db="EMBL/GenBank/DDBJ databases">
        <title>Genome sequence of Clostridium beijerinckii strain 59B.</title>
        <authorList>
            <person name="Little G.T."/>
            <person name="Minton N.P."/>
        </authorList>
    </citation>
    <scope>NUCLEOTIDE SEQUENCE [LARGE SCALE GENOMIC DNA]</scope>
    <source>
        <strain evidence="6">59B</strain>
    </source>
</reference>
<dbReference type="OrthoDB" id="2751280at2"/>
<evidence type="ECO:0000259" key="4">
    <source>
        <dbReference type="Pfam" id="PF18435"/>
    </source>
</evidence>
<feature type="chain" id="PRO_5002119810" evidence="2">
    <location>
        <begin position="32"/>
        <end position="448"/>
    </location>
</feature>
<feature type="signal peptide" evidence="2">
    <location>
        <begin position="1"/>
        <end position="31"/>
    </location>
</feature>
<dbReference type="SUPFAM" id="SSF53474">
    <property type="entry name" value="alpha/beta-Hydrolases"/>
    <property type="match status" value="1"/>
</dbReference>
<accession>A0A0B5QUX2</accession>
<name>A0A0B5QUX2_CLOBE</name>
<protein>
    <submittedName>
        <fullName evidence="5">Peptidase</fullName>
    </submittedName>
</protein>
<dbReference type="PANTHER" id="PTHR43037:SF1">
    <property type="entry name" value="BLL1128 PROTEIN"/>
    <property type="match status" value="1"/>
</dbReference>
<gene>
    <name evidence="5" type="ORF">LF65_05516</name>
</gene>